<dbReference type="EMBL" id="FOQD01000031">
    <property type="protein sequence ID" value="SFJ70759.1"/>
    <property type="molecule type" value="Genomic_DNA"/>
</dbReference>
<sequence>MSGSTEDNLLSALHHWASAQDENFITEAFVGLLRRLLTLDPPVGVALISWLTDGQINVPLTEAIGVSVATQVSSDLGRPDICICTVNALAFIEAKLESKQGELQLQRYRQLLDRSPAMTRSLTLLSRYAEEIDPGLQGRVICRRWNQAAQFLVDALEAGKIHDTVNQWFTEQFVDFLKSRGMVMEQVSWELMSGVRSMISLLEMLKEAALAAKVRPIPSIGKEWNGYYLAVPADMHGTEYPYFFGYVFDRPNLIQFSTEKVGVIPTAVDVAGCGKLQSYSSSPTKQRWTIDLILDSEEVHFFALSRSRQLQVLEEFLNTALATAERVRLPRQ</sequence>
<dbReference type="STRING" id="1576369.SAMN05421753_1316"/>
<accession>A0A1I3TK28</accession>
<gene>
    <name evidence="1" type="ORF">SAMN05421753_1316</name>
</gene>
<dbReference type="RefSeq" id="WP_092057271.1">
    <property type="nucleotide sequence ID" value="NZ_FOQD01000031.1"/>
</dbReference>
<organism evidence="1 2">
    <name type="scientific">Planctomicrobium piriforme</name>
    <dbReference type="NCBI Taxonomy" id="1576369"/>
    <lineage>
        <taxon>Bacteria</taxon>
        <taxon>Pseudomonadati</taxon>
        <taxon>Planctomycetota</taxon>
        <taxon>Planctomycetia</taxon>
        <taxon>Planctomycetales</taxon>
        <taxon>Planctomycetaceae</taxon>
        <taxon>Planctomicrobium</taxon>
    </lineage>
</organism>
<proteinExistence type="predicted"/>
<evidence type="ECO:0000313" key="1">
    <source>
        <dbReference type="EMBL" id="SFJ70759.1"/>
    </source>
</evidence>
<dbReference type="AlphaFoldDB" id="A0A1I3TK28"/>
<evidence type="ECO:0000313" key="2">
    <source>
        <dbReference type="Proteomes" id="UP000199518"/>
    </source>
</evidence>
<dbReference type="OrthoDB" id="275106at2"/>
<name>A0A1I3TK28_9PLAN</name>
<reference evidence="2" key="1">
    <citation type="submission" date="2016-10" db="EMBL/GenBank/DDBJ databases">
        <authorList>
            <person name="Varghese N."/>
            <person name="Submissions S."/>
        </authorList>
    </citation>
    <scope>NUCLEOTIDE SEQUENCE [LARGE SCALE GENOMIC DNA]</scope>
    <source>
        <strain evidence="2">DSM 26348</strain>
    </source>
</reference>
<keyword evidence="2" id="KW-1185">Reference proteome</keyword>
<dbReference type="Proteomes" id="UP000199518">
    <property type="component" value="Unassembled WGS sequence"/>
</dbReference>
<protein>
    <submittedName>
        <fullName evidence="1">PD-(D/E)XK nuclease superfamily protein</fullName>
    </submittedName>
</protein>